<feature type="domain" description="Glycosyltransferase 2-like" evidence="1">
    <location>
        <begin position="6"/>
        <end position="133"/>
    </location>
</feature>
<comment type="caution">
    <text evidence="2">The sequence shown here is derived from an EMBL/GenBank/DDBJ whole genome shotgun (WGS) entry which is preliminary data.</text>
</comment>
<accession>A0A0F9KD70</accession>
<sequence>MAKVVAIIPCYNEERTIADVVARAEKHCNRVIVVDNNSSDRTREHAESETPCHNIFSCYTRGWGIATRYGIAYSLTPWKHLYGDIMVTLDGDGQHNPDEISALVKPILDKKADIVIGSRFLKPYSIKKYRKFGINIINWLYNFGQDIK</sequence>
<dbReference type="PANTHER" id="PTHR48090:SF7">
    <property type="entry name" value="RFBJ PROTEIN"/>
    <property type="match status" value="1"/>
</dbReference>
<evidence type="ECO:0000259" key="1">
    <source>
        <dbReference type="Pfam" id="PF00535"/>
    </source>
</evidence>
<organism evidence="2">
    <name type="scientific">marine sediment metagenome</name>
    <dbReference type="NCBI Taxonomy" id="412755"/>
    <lineage>
        <taxon>unclassified sequences</taxon>
        <taxon>metagenomes</taxon>
        <taxon>ecological metagenomes</taxon>
    </lineage>
</organism>
<dbReference type="CDD" id="cd04179">
    <property type="entry name" value="DPM_DPG-synthase_like"/>
    <property type="match status" value="1"/>
</dbReference>
<dbReference type="AlphaFoldDB" id="A0A0F9KD70"/>
<dbReference type="PANTHER" id="PTHR48090">
    <property type="entry name" value="UNDECAPRENYL-PHOSPHATE 4-DEOXY-4-FORMAMIDO-L-ARABINOSE TRANSFERASE-RELATED"/>
    <property type="match status" value="1"/>
</dbReference>
<name>A0A0F9KD70_9ZZZZ</name>
<dbReference type="EMBL" id="LAZR01009441">
    <property type="protein sequence ID" value="KKM72591.1"/>
    <property type="molecule type" value="Genomic_DNA"/>
</dbReference>
<dbReference type="InterPro" id="IPR029044">
    <property type="entry name" value="Nucleotide-diphossugar_trans"/>
</dbReference>
<dbReference type="InterPro" id="IPR050256">
    <property type="entry name" value="Glycosyltransferase_2"/>
</dbReference>
<dbReference type="InterPro" id="IPR001173">
    <property type="entry name" value="Glyco_trans_2-like"/>
</dbReference>
<dbReference type="Gene3D" id="3.90.550.10">
    <property type="entry name" value="Spore Coat Polysaccharide Biosynthesis Protein SpsA, Chain A"/>
    <property type="match status" value="1"/>
</dbReference>
<protein>
    <recommendedName>
        <fullName evidence="1">Glycosyltransferase 2-like domain-containing protein</fullName>
    </recommendedName>
</protein>
<gene>
    <name evidence="2" type="ORF">LCGC14_1418930</name>
</gene>
<reference evidence="2" key="1">
    <citation type="journal article" date="2015" name="Nature">
        <title>Complex archaea that bridge the gap between prokaryotes and eukaryotes.</title>
        <authorList>
            <person name="Spang A."/>
            <person name="Saw J.H."/>
            <person name="Jorgensen S.L."/>
            <person name="Zaremba-Niedzwiedzka K."/>
            <person name="Martijn J."/>
            <person name="Lind A.E."/>
            <person name="van Eijk R."/>
            <person name="Schleper C."/>
            <person name="Guy L."/>
            <person name="Ettema T.J."/>
        </authorList>
    </citation>
    <scope>NUCLEOTIDE SEQUENCE</scope>
</reference>
<dbReference type="SUPFAM" id="SSF53448">
    <property type="entry name" value="Nucleotide-diphospho-sugar transferases"/>
    <property type="match status" value="1"/>
</dbReference>
<feature type="non-terminal residue" evidence="2">
    <location>
        <position position="148"/>
    </location>
</feature>
<evidence type="ECO:0000313" key="2">
    <source>
        <dbReference type="EMBL" id="KKM72591.1"/>
    </source>
</evidence>
<proteinExistence type="predicted"/>
<dbReference type="Pfam" id="PF00535">
    <property type="entry name" value="Glycos_transf_2"/>
    <property type="match status" value="1"/>
</dbReference>